<accession>A0A1I3V4U3</accession>
<evidence type="ECO:0000313" key="2">
    <source>
        <dbReference type="Proteomes" id="UP000198635"/>
    </source>
</evidence>
<proteinExistence type="predicted"/>
<keyword evidence="2" id="KW-1185">Reference proteome</keyword>
<name>A0A1I3V4U3_9BACT</name>
<sequence length="118" mass="13882">MGYRSHVGICLAQDAFTQLEAKIQTLPQSLQEEVRSLFEDSEFTREGEGNRAWYWEGFKWYSSDPDIVFLAGYLSDLDDELYLYIRVGENLDDVEYRGRFWDNPFGMRLTRGIGFDEE</sequence>
<dbReference type="STRING" id="52560.SAMN04488082_10922"/>
<organism evidence="1 2">
    <name type="scientific">Desulfomicrobium apsheronum</name>
    <dbReference type="NCBI Taxonomy" id="52560"/>
    <lineage>
        <taxon>Bacteria</taxon>
        <taxon>Pseudomonadati</taxon>
        <taxon>Thermodesulfobacteriota</taxon>
        <taxon>Desulfovibrionia</taxon>
        <taxon>Desulfovibrionales</taxon>
        <taxon>Desulfomicrobiaceae</taxon>
        <taxon>Desulfomicrobium</taxon>
    </lineage>
</organism>
<dbReference type="EMBL" id="FORX01000009">
    <property type="protein sequence ID" value="SFJ89131.1"/>
    <property type="molecule type" value="Genomic_DNA"/>
</dbReference>
<gene>
    <name evidence="1" type="ORF">SAMN04488082_10922</name>
</gene>
<dbReference type="RefSeq" id="WP_092374886.1">
    <property type="nucleotide sequence ID" value="NZ_FORX01000009.1"/>
</dbReference>
<dbReference type="OrthoDB" id="5460538at2"/>
<protein>
    <submittedName>
        <fullName evidence="1">Uncharacterized protein</fullName>
    </submittedName>
</protein>
<evidence type="ECO:0000313" key="1">
    <source>
        <dbReference type="EMBL" id="SFJ89131.1"/>
    </source>
</evidence>
<reference evidence="2" key="1">
    <citation type="submission" date="2016-10" db="EMBL/GenBank/DDBJ databases">
        <authorList>
            <person name="Varghese N."/>
            <person name="Submissions S."/>
        </authorList>
    </citation>
    <scope>NUCLEOTIDE SEQUENCE [LARGE SCALE GENOMIC DNA]</scope>
    <source>
        <strain evidence="2">DSM 5918</strain>
    </source>
</reference>
<dbReference type="Proteomes" id="UP000198635">
    <property type="component" value="Unassembled WGS sequence"/>
</dbReference>
<dbReference type="AlphaFoldDB" id="A0A1I3V4U3"/>